<gene>
    <name evidence="7" type="ORF">SAMN05428957_10424</name>
</gene>
<feature type="domain" description="Response regulatory" evidence="6">
    <location>
        <begin position="24"/>
        <end position="142"/>
    </location>
</feature>
<dbReference type="Gene3D" id="3.40.50.2300">
    <property type="match status" value="1"/>
</dbReference>
<dbReference type="InterPro" id="IPR003594">
    <property type="entry name" value="HATPase_dom"/>
</dbReference>
<dbReference type="Proteomes" id="UP000198552">
    <property type="component" value="Unassembled WGS sequence"/>
</dbReference>
<dbReference type="EC" id="2.7.13.3" evidence="2"/>
<dbReference type="STRING" id="1527607.SAMN05428957_10424"/>
<comment type="catalytic activity">
    <reaction evidence="1">
        <text>ATP + protein L-histidine = ADP + protein N-phospho-L-histidine.</text>
        <dbReference type="EC" id="2.7.13.3"/>
    </reaction>
</comment>
<accession>A0A1G9S089</accession>
<dbReference type="SUPFAM" id="SSF47384">
    <property type="entry name" value="Homodimeric domain of signal transducing histidine kinase"/>
    <property type="match status" value="1"/>
</dbReference>
<keyword evidence="3 4" id="KW-0597">Phosphoprotein</keyword>
<keyword evidence="7" id="KW-0418">Kinase</keyword>
<sequence>MIFAVPAPQPACAQDCPTTGERIKCLLVDDVPENLVALEALLNAEQVDILKAASGPEALELLLTHTDVALALLDVQMPEMNGFELAELIRGSERTRHIPLIFMTAGAHDQRRQFRGYESGAVDFLYKPIDPHMLLTKARVFFDLQRQKRALACQLRQRTEELYINEMFMAVLGHDLRSPLSAILAASTLLQRTTDPEKVRALAATTQQAGRRMQSMIEDLLDVTRARQNGGLVMLAAPGDLAVQAERVLQEVRAAHPQRLLELHQAGDLRGSWDAARLGQVLANLLSNAMHHGRHDQPVELELDGNAPDAVVLRVTNGGEIPPALLPRLFEPFRGRQDHTGEHKGLGLGLFIVHQIVHAHGGRIEARSQDGRTCFTVWLPRAPTPLEQQGAA</sequence>
<evidence type="ECO:0000256" key="3">
    <source>
        <dbReference type="ARBA" id="ARBA00022553"/>
    </source>
</evidence>
<dbReference type="SMART" id="SM00448">
    <property type="entry name" value="REC"/>
    <property type="match status" value="1"/>
</dbReference>
<dbReference type="PRINTS" id="PR00344">
    <property type="entry name" value="BCTRLSENSOR"/>
</dbReference>
<dbReference type="InterPro" id="IPR036890">
    <property type="entry name" value="HATPase_C_sf"/>
</dbReference>
<dbReference type="Gene3D" id="1.10.287.130">
    <property type="match status" value="1"/>
</dbReference>
<dbReference type="InterPro" id="IPR004358">
    <property type="entry name" value="Sig_transdc_His_kin-like_C"/>
</dbReference>
<keyword evidence="8" id="KW-1185">Reference proteome</keyword>
<dbReference type="SUPFAM" id="SSF55874">
    <property type="entry name" value="ATPase domain of HSP90 chaperone/DNA topoisomerase II/histidine kinase"/>
    <property type="match status" value="1"/>
</dbReference>
<keyword evidence="7" id="KW-0808">Transferase</keyword>
<dbReference type="InterPro" id="IPR036097">
    <property type="entry name" value="HisK_dim/P_sf"/>
</dbReference>
<protein>
    <recommendedName>
        <fullName evidence="2">histidine kinase</fullName>
        <ecNumber evidence="2">2.7.13.3</ecNumber>
    </recommendedName>
</protein>
<dbReference type="InterPro" id="IPR003661">
    <property type="entry name" value="HisK_dim/P_dom"/>
</dbReference>
<dbReference type="OrthoDB" id="9812260at2"/>
<dbReference type="SUPFAM" id="SSF52172">
    <property type="entry name" value="CheY-like"/>
    <property type="match status" value="1"/>
</dbReference>
<dbReference type="PROSITE" id="PS50110">
    <property type="entry name" value="RESPONSE_REGULATORY"/>
    <property type="match status" value="1"/>
</dbReference>
<evidence type="ECO:0000259" key="6">
    <source>
        <dbReference type="PROSITE" id="PS50110"/>
    </source>
</evidence>
<dbReference type="Pfam" id="PF00512">
    <property type="entry name" value="HisKA"/>
    <property type="match status" value="1"/>
</dbReference>
<dbReference type="RefSeq" id="WP_091568704.1">
    <property type="nucleotide sequence ID" value="NZ_FNHP01000004.1"/>
</dbReference>
<dbReference type="Pfam" id="PF02518">
    <property type="entry name" value="HATPase_c"/>
    <property type="match status" value="1"/>
</dbReference>
<feature type="domain" description="Histidine kinase" evidence="5">
    <location>
        <begin position="171"/>
        <end position="383"/>
    </location>
</feature>
<reference evidence="8" key="1">
    <citation type="submission" date="2016-10" db="EMBL/GenBank/DDBJ databases">
        <authorList>
            <person name="Varghese N."/>
            <person name="Submissions S."/>
        </authorList>
    </citation>
    <scope>NUCLEOTIDE SEQUENCE [LARGE SCALE GENOMIC DNA]</scope>
    <source>
        <strain evidence="8">EPL6</strain>
    </source>
</reference>
<dbReference type="EMBL" id="FNHP01000004">
    <property type="protein sequence ID" value="SDM28919.1"/>
    <property type="molecule type" value="Genomic_DNA"/>
</dbReference>
<dbReference type="InterPro" id="IPR001789">
    <property type="entry name" value="Sig_transdc_resp-reg_receiver"/>
</dbReference>
<name>A0A1G9S089_9BURK</name>
<evidence type="ECO:0000259" key="5">
    <source>
        <dbReference type="PROSITE" id="PS50109"/>
    </source>
</evidence>
<evidence type="ECO:0000256" key="4">
    <source>
        <dbReference type="PROSITE-ProRule" id="PRU00169"/>
    </source>
</evidence>
<evidence type="ECO:0000313" key="8">
    <source>
        <dbReference type="Proteomes" id="UP000198552"/>
    </source>
</evidence>
<dbReference type="GO" id="GO:0000155">
    <property type="term" value="F:phosphorelay sensor kinase activity"/>
    <property type="evidence" value="ECO:0007669"/>
    <property type="project" value="InterPro"/>
</dbReference>
<dbReference type="PANTHER" id="PTHR43547">
    <property type="entry name" value="TWO-COMPONENT HISTIDINE KINASE"/>
    <property type="match status" value="1"/>
</dbReference>
<dbReference type="PROSITE" id="PS50109">
    <property type="entry name" value="HIS_KIN"/>
    <property type="match status" value="1"/>
</dbReference>
<evidence type="ECO:0000256" key="1">
    <source>
        <dbReference type="ARBA" id="ARBA00000085"/>
    </source>
</evidence>
<dbReference type="Gene3D" id="3.30.565.10">
    <property type="entry name" value="Histidine kinase-like ATPase, C-terminal domain"/>
    <property type="match status" value="1"/>
</dbReference>
<evidence type="ECO:0000313" key="7">
    <source>
        <dbReference type="EMBL" id="SDM28919.1"/>
    </source>
</evidence>
<dbReference type="AlphaFoldDB" id="A0A1G9S089"/>
<evidence type="ECO:0000256" key="2">
    <source>
        <dbReference type="ARBA" id="ARBA00012438"/>
    </source>
</evidence>
<dbReference type="SMART" id="SM00387">
    <property type="entry name" value="HATPase_c"/>
    <property type="match status" value="1"/>
</dbReference>
<proteinExistence type="predicted"/>
<dbReference type="Pfam" id="PF00072">
    <property type="entry name" value="Response_reg"/>
    <property type="match status" value="1"/>
</dbReference>
<dbReference type="CDD" id="cd00082">
    <property type="entry name" value="HisKA"/>
    <property type="match status" value="1"/>
</dbReference>
<dbReference type="InterPro" id="IPR005467">
    <property type="entry name" value="His_kinase_dom"/>
</dbReference>
<organism evidence="7 8">
    <name type="scientific">Oryzisolibacter propanilivorax</name>
    <dbReference type="NCBI Taxonomy" id="1527607"/>
    <lineage>
        <taxon>Bacteria</taxon>
        <taxon>Pseudomonadati</taxon>
        <taxon>Pseudomonadota</taxon>
        <taxon>Betaproteobacteria</taxon>
        <taxon>Burkholderiales</taxon>
        <taxon>Comamonadaceae</taxon>
        <taxon>Oryzisolibacter</taxon>
    </lineage>
</organism>
<dbReference type="InterPro" id="IPR011006">
    <property type="entry name" value="CheY-like_superfamily"/>
</dbReference>
<dbReference type="PANTHER" id="PTHR43547:SF2">
    <property type="entry name" value="HYBRID SIGNAL TRANSDUCTION HISTIDINE KINASE C"/>
    <property type="match status" value="1"/>
</dbReference>
<dbReference type="CDD" id="cd00075">
    <property type="entry name" value="HATPase"/>
    <property type="match status" value="1"/>
</dbReference>
<feature type="modified residue" description="4-aspartylphosphate" evidence="4">
    <location>
        <position position="74"/>
    </location>
</feature>
<dbReference type="SMART" id="SM00388">
    <property type="entry name" value="HisKA"/>
    <property type="match status" value="1"/>
</dbReference>